<feature type="transmembrane region" description="Helical" evidence="1">
    <location>
        <begin position="20"/>
        <end position="38"/>
    </location>
</feature>
<dbReference type="Proteomes" id="UP000185124">
    <property type="component" value="Unassembled WGS sequence"/>
</dbReference>
<dbReference type="AlphaFoldDB" id="A0A1N5V5S4"/>
<dbReference type="InterPro" id="IPR018674">
    <property type="entry name" value="DUF2142_membrane"/>
</dbReference>
<feature type="transmembrane region" description="Helical" evidence="1">
    <location>
        <begin position="219"/>
        <end position="236"/>
    </location>
</feature>
<keyword evidence="1" id="KW-1133">Transmembrane helix</keyword>
<keyword evidence="1" id="KW-0812">Transmembrane</keyword>
<evidence type="ECO:0000313" key="3">
    <source>
        <dbReference type="Proteomes" id="UP000185124"/>
    </source>
</evidence>
<protein>
    <submittedName>
        <fullName evidence="2">Predicted membrane protein</fullName>
    </submittedName>
</protein>
<feature type="transmembrane region" description="Helical" evidence="1">
    <location>
        <begin position="141"/>
        <end position="163"/>
    </location>
</feature>
<reference evidence="3" key="1">
    <citation type="submission" date="2016-12" db="EMBL/GenBank/DDBJ databases">
        <authorList>
            <person name="Varghese N."/>
            <person name="Submissions S."/>
        </authorList>
    </citation>
    <scope>NUCLEOTIDE SEQUENCE [LARGE SCALE GENOMIC DNA]</scope>
    <source>
        <strain evidence="3">DSM 45599</strain>
    </source>
</reference>
<keyword evidence="1" id="KW-0472">Membrane</keyword>
<feature type="transmembrane region" description="Helical" evidence="1">
    <location>
        <begin position="467"/>
        <end position="494"/>
    </location>
</feature>
<name>A0A1N5V5S4_9ACTN</name>
<dbReference type="EMBL" id="FSQT01000001">
    <property type="protein sequence ID" value="SIM68513.1"/>
    <property type="molecule type" value="Genomic_DNA"/>
</dbReference>
<feature type="transmembrane region" description="Helical" evidence="1">
    <location>
        <begin position="242"/>
        <end position="257"/>
    </location>
</feature>
<proteinExistence type="predicted"/>
<gene>
    <name evidence="2" type="ORF">SAMN04489832_1394</name>
</gene>
<dbReference type="Pfam" id="PF09913">
    <property type="entry name" value="DUF2142"/>
    <property type="match status" value="1"/>
</dbReference>
<accession>A0A1N5V5S4</accession>
<feature type="transmembrane region" description="Helical" evidence="1">
    <location>
        <begin position="194"/>
        <end position="212"/>
    </location>
</feature>
<feature type="transmembrane region" description="Helical" evidence="1">
    <location>
        <begin position="424"/>
        <end position="447"/>
    </location>
</feature>
<keyword evidence="3" id="KW-1185">Reference proteome</keyword>
<feature type="transmembrane region" description="Helical" evidence="1">
    <location>
        <begin position="395"/>
        <end position="412"/>
    </location>
</feature>
<sequence>MATTEPPVAGDRAVPGLRRVWILAFVGFLLIFGAWSAAAPYDGTPDEREHVVRAAGVAAGQIAPPPAAAKKGSGAFQRVPAGLVRAQCWQFKPQRSAACAVPPGSDDTLVRTGTGAGRYHPVYYAVVGWPLTIWPGWSGVLLARLISAAISAALLAGAFVVAVKWSRRRLMVGGLLVAVTPMAAQMASAVNPNGVEIAAGAAFFAAVIPLLLDRRPRPHRGLLLLAGISGLLLAMLRQTGPLLLATAFVAFAFPWRQSNLGRLLRERAVRWWGAAIVVAVLTALAWGVAMKTSDLGTYGGNVYTYGQAAFAEADRWRGYLDQMVGVTSWLDTRMPAPAYLIWQFLAAALVVGAFVFGRLVDRWRLLVLFVGGVVVPSAMQVALVKQTGFVTQGRYMLPILAGMLLFAAYVWEERGLDAARSRTLVRLSIVLLLPIQLFTLIFTMVRWQNGLPRYLTFRTLNPFAGDWHPPLGSITPLVASVLGLVLLGGLAWWVSSRPLAETGEPASPDVVQPPAVGLR</sequence>
<organism evidence="2 3">
    <name type="scientific">Micromonospora cremea</name>
    <dbReference type="NCBI Taxonomy" id="709881"/>
    <lineage>
        <taxon>Bacteria</taxon>
        <taxon>Bacillati</taxon>
        <taxon>Actinomycetota</taxon>
        <taxon>Actinomycetes</taxon>
        <taxon>Micromonosporales</taxon>
        <taxon>Micromonosporaceae</taxon>
        <taxon>Micromonospora</taxon>
    </lineage>
</organism>
<dbReference type="STRING" id="709881.SAMN04489832_1394"/>
<evidence type="ECO:0000256" key="1">
    <source>
        <dbReference type="SAM" id="Phobius"/>
    </source>
</evidence>
<feature type="transmembrane region" description="Helical" evidence="1">
    <location>
        <begin position="170"/>
        <end position="188"/>
    </location>
</feature>
<feature type="transmembrane region" description="Helical" evidence="1">
    <location>
        <begin position="269"/>
        <end position="289"/>
    </location>
</feature>
<feature type="transmembrane region" description="Helical" evidence="1">
    <location>
        <begin position="363"/>
        <end position="383"/>
    </location>
</feature>
<feature type="transmembrane region" description="Helical" evidence="1">
    <location>
        <begin position="336"/>
        <end position="356"/>
    </location>
</feature>
<evidence type="ECO:0000313" key="2">
    <source>
        <dbReference type="EMBL" id="SIM68513.1"/>
    </source>
</evidence>